<sequence>MLAQQNFKLLSTFALAAASLSAPTPGAHLKGSWAETVSALSKRTDQSWTSEAHLSPLGDWQVWDIGCIGVGPPQSPAYTNIWDAVANWFNGSDTGPTCAASQYRELGCAAAGAPGDWCTFQGDYEVWNSGIMDCYAFSVSLRSNVLRYCADYGQGDCGCGVYYNYGTGRCLVASYAYHISGPAVENTASDGPAEPVNLGVSVNFGPAKRDKIGIYYDDLAVCGHNGNGDVDHWCESAATHTC</sequence>
<organism evidence="2 3">
    <name type="scientific">Exidia glandulosa HHB12029</name>
    <dbReference type="NCBI Taxonomy" id="1314781"/>
    <lineage>
        <taxon>Eukaryota</taxon>
        <taxon>Fungi</taxon>
        <taxon>Dikarya</taxon>
        <taxon>Basidiomycota</taxon>
        <taxon>Agaricomycotina</taxon>
        <taxon>Agaricomycetes</taxon>
        <taxon>Auriculariales</taxon>
        <taxon>Exidiaceae</taxon>
        <taxon>Exidia</taxon>
    </lineage>
</organism>
<accession>A0A165QC82</accession>
<proteinExistence type="predicted"/>
<evidence type="ECO:0000313" key="3">
    <source>
        <dbReference type="Proteomes" id="UP000077266"/>
    </source>
</evidence>
<gene>
    <name evidence="2" type="ORF">EXIGLDRAFT_725832</name>
</gene>
<reference evidence="2 3" key="1">
    <citation type="journal article" date="2016" name="Mol. Biol. Evol.">
        <title>Comparative Genomics of Early-Diverging Mushroom-Forming Fungi Provides Insights into the Origins of Lignocellulose Decay Capabilities.</title>
        <authorList>
            <person name="Nagy L.G."/>
            <person name="Riley R."/>
            <person name="Tritt A."/>
            <person name="Adam C."/>
            <person name="Daum C."/>
            <person name="Floudas D."/>
            <person name="Sun H."/>
            <person name="Yadav J.S."/>
            <person name="Pangilinan J."/>
            <person name="Larsson K.H."/>
            <person name="Matsuura K."/>
            <person name="Barry K."/>
            <person name="Labutti K."/>
            <person name="Kuo R."/>
            <person name="Ohm R.A."/>
            <person name="Bhattacharya S.S."/>
            <person name="Shirouzu T."/>
            <person name="Yoshinaga Y."/>
            <person name="Martin F.M."/>
            <person name="Grigoriev I.V."/>
            <person name="Hibbett D.S."/>
        </authorList>
    </citation>
    <scope>NUCLEOTIDE SEQUENCE [LARGE SCALE GENOMIC DNA]</scope>
    <source>
        <strain evidence="2 3">HHB12029</strain>
    </source>
</reference>
<feature type="signal peptide" evidence="1">
    <location>
        <begin position="1"/>
        <end position="21"/>
    </location>
</feature>
<dbReference type="InParanoid" id="A0A165QC82"/>
<feature type="chain" id="PRO_5007864782" description="Apple domain-containing protein" evidence="1">
    <location>
        <begin position="22"/>
        <end position="242"/>
    </location>
</feature>
<evidence type="ECO:0008006" key="4">
    <source>
        <dbReference type="Google" id="ProtNLM"/>
    </source>
</evidence>
<evidence type="ECO:0000313" key="2">
    <source>
        <dbReference type="EMBL" id="KZW03396.1"/>
    </source>
</evidence>
<dbReference type="AlphaFoldDB" id="A0A165QC82"/>
<protein>
    <recommendedName>
        <fullName evidence="4">Apple domain-containing protein</fullName>
    </recommendedName>
</protein>
<evidence type="ECO:0000256" key="1">
    <source>
        <dbReference type="SAM" id="SignalP"/>
    </source>
</evidence>
<dbReference type="EMBL" id="KV425884">
    <property type="protein sequence ID" value="KZW03396.1"/>
    <property type="molecule type" value="Genomic_DNA"/>
</dbReference>
<keyword evidence="1" id="KW-0732">Signal</keyword>
<name>A0A165QC82_EXIGL</name>
<dbReference type="OrthoDB" id="3247834at2759"/>
<feature type="non-terminal residue" evidence="2">
    <location>
        <position position="1"/>
    </location>
</feature>
<keyword evidence="3" id="KW-1185">Reference proteome</keyword>
<dbReference type="Proteomes" id="UP000077266">
    <property type="component" value="Unassembled WGS sequence"/>
</dbReference>